<dbReference type="Pfam" id="PF20803">
    <property type="entry name" value="PaaX_M"/>
    <property type="match status" value="1"/>
</dbReference>
<accession>A0A017THR3</accession>
<gene>
    <name evidence="2" type="ORF">CAP_5886</name>
</gene>
<evidence type="ECO:0000313" key="2">
    <source>
        <dbReference type="EMBL" id="EYF08126.1"/>
    </source>
</evidence>
<keyword evidence="3" id="KW-1185">Reference proteome</keyword>
<dbReference type="EMBL" id="ASRX01000005">
    <property type="protein sequence ID" value="EYF08126.1"/>
    <property type="molecule type" value="Genomic_DNA"/>
</dbReference>
<reference evidence="2 3" key="1">
    <citation type="submission" date="2013-05" db="EMBL/GenBank/DDBJ databases">
        <title>Genome assembly of Chondromyces apiculatus DSM 436.</title>
        <authorList>
            <person name="Sharma G."/>
            <person name="Khatri I."/>
            <person name="Kaur C."/>
            <person name="Mayilraj S."/>
            <person name="Subramanian S."/>
        </authorList>
    </citation>
    <scope>NUCLEOTIDE SEQUENCE [LARGE SCALE GENOMIC DNA]</scope>
    <source>
        <strain evidence="2 3">DSM 436</strain>
    </source>
</reference>
<dbReference type="STRING" id="1192034.CAP_5886"/>
<name>A0A017THR3_9BACT</name>
<comment type="caution">
    <text evidence="2">The sequence shown here is derived from an EMBL/GenBank/DDBJ whole genome shotgun (WGS) entry which is preliminary data.</text>
</comment>
<dbReference type="GO" id="GO:0006351">
    <property type="term" value="P:DNA-templated transcription"/>
    <property type="evidence" value="ECO:0007669"/>
    <property type="project" value="TreeGrafter"/>
</dbReference>
<dbReference type="PANTHER" id="PTHR30319:SF1">
    <property type="entry name" value="TRANSCRIPTIONAL REPRESSOR PAAX"/>
    <property type="match status" value="1"/>
</dbReference>
<proteinExistence type="predicted"/>
<evidence type="ECO:0000313" key="3">
    <source>
        <dbReference type="Proteomes" id="UP000019678"/>
    </source>
</evidence>
<dbReference type="OrthoDB" id="6380574at2"/>
<dbReference type="PANTHER" id="PTHR30319">
    <property type="entry name" value="PHENYLACETIC ACID REGULATOR-RELATED TRANSCRIPTIONAL REPRESSOR"/>
    <property type="match status" value="1"/>
</dbReference>
<dbReference type="AlphaFoldDB" id="A0A017THR3"/>
<dbReference type="InterPro" id="IPR048846">
    <property type="entry name" value="PaaX-like_central"/>
</dbReference>
<protein>
    <recommendedName>
        <fullName evidence="1">Transcriptional repressor PaaX-like central Cas2-like domain-containing protein</fullName>
    </recommendedName>
</protein>
<organism evidence="2 3">
    <name type="scientific">Chondromyces apiculatus DSM 436</name>
    <dbReference type="NCBI Taxonomy" id="1192034"/>
    <lineage>
        <taxon>Bacteria</taxon>
        <taxon>Pseudomonadati</taxon>
        <taxon>Myxococcota</taxon>
        <taxon>Polyangia</taxon>
        <taxon>Polyangiales</taxon>
        <taxon>Polyangiaceae</taxon>
        <taxon>Chondromyces</taxon>
    </lineage>
</organism>
<sequence length="270" mass="30699">MTFRDKYPVPLSTLLVAPVIFRENMLQLADLPFASAVGMRDLAESAGHAAGAIRTAMSRLRTSGDVEAIPDENGVMRYRMTAVQRSISLTVQGRDTRPQGFLLAIFSFASDDVRERQVVRDALKDYGFQKLAQNVYINGQIDTTELENVLKKHGLLENVYLFRCPDVEEPNLRRKLTALYDMAGRKKTLLQFHRDLLAFLEAPGLSDDDFARRFFYAGPVHYQLTFMDEPPLPASYLPADYPLEKLTSLMPALAEQRSRALRAYYRRMNP</sequence>
<evidence type="ECO:0000259" key="1">
    <source>
        <dbReference type="Pfam" id="PF20803"/>
    </source>
</evidence>
<dbReference type="Proteomes" id="UP000019678">
    <property type="component" value="Unassembled WGS sequence"/>
</dbReference>
<dbReference type="RefSeq" id="WP_044236081.1">
    <property type="nucleotide sequence ID" value="NZ_ASRX01000005.1"/>
</dbReference>
<feature type="domain" description="Transcriptional repressor PaaX-like central Cas2-like" evidence="1">
    <location>
        <begin position="103"/>
        <end position="168"/>
    </location>
</feature>